<dbReference type="InterPro" id="IPR031052">
    <property type="entry name" value="FHY3/FAR1"/>
</dbReference>
<keyword evidence="2" id="KW-0539">Nucleus</keyword>
<evidence type="ECO:0000313" key="5">
    <source>
        <dbReference type="EMBL" id="WVZ83499.1"/>
    </source>
</evidence>
<reference evidence="5 6" key="1">
    <citation type="submission" date="2024-02" db="EMBL/GenBank/DDBJ databases">
        <title>High-quality chromosome-scale genome assembly of Pensacola bahiagrass (Paspalum notatum Flugge var. saurae).</title>
        <authorList>
            <person name="Vega J.M."/>
            <person name="Podio M."/>
            <person name="Orjuela J."/>
            <person name="Siena L.A."/>
            <person name="Pessino S.C."/>
            <person name="Combes M.C."/>
            <person name="Mariac C."/>
            <person name="Albertini E."/>
            <person name="Pupilli F."/>
            <person name="Ortiz J.P.A."/>
            <person name="Leblanc O."/>
        </authorList>
    </citation>
    <scope>NUCLEOTIDE SEQUENCE [LARGE SCALE GENOMIC DNA]</scope>
    <source>
        <strain evidence="5">R1</strain>
        <tissue evidence="5">Leaf</tissue>
    </source>
</reference>
<organism evidence="5 6">
    <name type="scientific">Paspalum notatum var. saurae</name>
    <dbReference type="NCBI Taxonomy" id="547442"/>
    <lineage>
        <taxon>Eukaryota</taxon>
        <taxon>Viridiplantae</taxon>
        <taxon>Streptophyta</taxon>
        <taxon>Embryophyta</taxon>
        <taxon>Tracheophyta</taxon>
        <taxon>Spermatophyta</taxon>
        <taxon>Magnoliopsida</taxon>
        <taxon>Liliopsida</taxon>
        <taxon>Poales</taxon>
        <taxon>Poaceae</taxon>
        <taxon>PACMAD clade</taxon>
        <taxon>Panicoideae</taxon>
        <taxon>Andropogonodae</taxon>
        <taxon>Paspaleae</taxon>
        <taxon>Paspalinae</taxon>
        <taxon>Paspalum</taxon>
    </lineage>
</organism>
<protein>
    <recommendedName>
        <fullName evidence="2">Protein FAR1-RELATED SEQUENCE</fullName>
    </recommendedName>
</protein>
<comment type="similarity">
    <text evidence="2">Belongs to the FHY3/FAR1 family.</text>
</comment>
<comment type="function">
    <text evidence="2">Putative transcription activator involved in regulating light control of development.</text>
</comment>
<dbReference type="GO" id="GO:0005634">
    <property type="term" value="C:nucleus"/>
    <property type="evidence" value="ECO:0007669"/>
    <property type="project" value="UniProtKB-SubCell"/>
</dbReference>
<feature type="non-terminal residue" evidence="5">
    <location>
        <position position="1"/>
    </location>
</feature>
<keyword evidence="1 2" id="KW-0863">Zinc-finger</keyword>
<feature type="domain" description="SWIM-type" evidence="4">
    <location>
        <begin position="210"/>
        <end position="245"/>
    </location>
</feature>
<dbReference type="InterPro" id="IPR007527">
    <property type="entry name" value="Znf_SWIM"/>
</dbReference>
<dbReference type="EMBL" id="CP144751">
    <property type="protein sequence ID" value="WVZ83499.1"/>
    <property type="molecule type" value="Genomic_DNA"/>
</dbReference>
<keyword evidence="2" id="KW-0479">Metal-binding</keyword>
<accession>A0AAQ3U3E5</accession>
<dbReference type="GO" id="GO:0006355">
    <property type="term" value="P:regulation of DNA-templated transcription"/>
    <property type="evidence" value="ECO:0007669"/>
    <property type="project" value="UniProtKB-UniRule"/>
</dbReference>
<gene>
    <name evidence="5" type="ORF">U9M48_030641</name>
</gene>
<dbReference type="AlphaFoldDB" id="A0AAQ3U3E5"/>
<evidence type="ECO:0000313" key="6">
    <source>
        <dbReference type="Proteomes" id="UP001341281"/>
    </source>
</evidence>
<name>A0AAQ3U3E5_PASNO</name>
<feature type="region of interest" description="Disordered" evidence="3">
    <location>
        <begin position="354"/>
        <end position="411"/>
    </location>
</feature>
<dbReference type="Pfam" id="PF04434">
    <property type="entry name" value="SWIM"/>
    <property type="match status" value="1"/>
</dbReference>
<feature type="non-terminal residue" evidence="5">
    <location>
        <position position="411"/>
    </location>
</feature>
<evidence type="ECO:0000256" key="2">
    <source>
        <dbReference type="RuleBase" id="RU367018"/>
    </source>
</evidence>
<dbReference type="PANTHER" id="PTHR31669:SF168">
    <property type="entry name" value="PROTEIN FAR1-RELATED SEQUENCE"/>
    <property type="match status" value="1"/>
</dbReference>
<dbReference type="PANTHER" id="PTHR31669">
    <property type="entry name" value="PROTEIN FAR1-RELATED SEQUENCE 10-RELATED"/>
    <property type="match status" value="1"/>
</dbReference>
<dbReference type="InterPro" id="IPR018289">
    <property type="entry name" value="MULE_transposase_dom"/>
</dbReference>
<comment type="subcellular location">
    <subcellularLocation>
        <location evidence="2">Nucleus</location>
    </subcellularLocation>
</comment>
<keyword evidence="2" id="KW-0862">Zinc</keyword>
<dbReference type="Proteomes" id="UP001341281">
    <property type="component" value="Chromosome 07"/>
</dbReference>
<evidence type="ECO:0000256" key="3">
    <source>
        <dbReference type="SAM" id="MobiDB-lite"/>
    </source>
</evidence>
<evidence type="ECO:0000259" key="4">
    <source>
        <dbReference type="PROSITE" id="PS50966"/>
    </source>
</evidence>
<keyword evidence="6" id="KW-1185">Reference proteome</keyword>
<dbReference type="PROSITE" id="PS50966">
    <property type="entry name" value="ZF_SWIM"/>
    <property type="match status" value="1"/>
</dbReference>
<proteinExistence type="inferred from homology"/>
<dbReference type="Pfam" id="PF10551">
    <property type="entry name" value="MULE"/>
    <property type="match status" value="1"/>
</dbReference>
<sequence>RTSRSYDYQKYGDVVTFDTTYRTNLYNLPFGLFIGINKHFQSIVLGGVLLTHETTADFEWAFSTFVEIMGGKAPRTILTDQCQAMATALASKLKTTRHRWCRWHVLHKAKQKLGPVYSMTSTQRSESANHMLKRYIQRSALMHVFVSKFSEFQSDRNVQEDREEHITKQVSRRTRIGVPIELHAQTVYTRAMYVIDSHPRSKDDDNPRKTCVRFNGLDKVTCDCGMYEHMGMLCRHCLKVVGAHDPSPLVPFQVLVHRDMTQIPPLNIMPRWTKSHGATDKELYKDCQSSCLEVADIARKRLVLKRVLQLSSSCKGMDNAIFIHAMQQLDSVSRPSLSVSEGAVISANPPQLWHGELPTKCPPRTQRKGRRQSTSLKSWMRQGKAAARKKTMRSVPPCPPSTTDEENPRGC</sequence>
<evidence type="ECO:0000256" key="1">
    <source>
        <dbReference type="PROSITE-ProRule" id="PRU00325"/>
    </source>
</evidence>
<dbReference type="GO" id="GO:0008270">
    <property type="term" value="F:zinc ion binding"/>
    <property type="evidence" value="ECO:0007669"/>
    <property type="project" value="UniProtKB-UniRule"/>
</dbReference>